<evidence type="ECO:0000256" key="2">
    <source>
        <dbReference type="ARBA" id="ARBA00022448"/>
    </source>
</evidence>
<sequence>MAGEAGAPGSILLQDAIVDANEALPGGHYLLRLTAPGIAARARPGQFVHLRCGPDLPMRRPLSILRATVHSGQIELLYKAVGVGTRQLVTRQRGEAISVLGPIGKPFSPDPGRPRVLAIGGGVGMPPMLFLAQTLRSPQPVPWQPLLLLGSEVAFPFQPRPSAMLVDGMPQGIIAALPLAEDWGIPSRLASGQGFPGCYEGHVTQLADAYLATLGADVLAQTQIAACGPTPMLRAAAAVAARYRLPAQLCLEEHMACGVGGCAGCVVELATPDGSAMARVCVDGPVFDAAAVYPELFTASA</sequence>
<dbReference type="InterPro" id="IPR037117">
    <property type="entry name" value="Dihydroorotate_DH_ele_sf"/>
</dbReference>
<feature type="domain" description="FAD-binding FR-type" evidence="13">
    <location>
        <begin position="11"/>
        <end position="109"/>
    </location>
</feature>
<dbReference type="EMBL" id="CP014671">
    <property type="protein sequence ID" value="ANX04277.1"/>
    <property type="molecule type" value="Genomic_DNA"/>
</dbReference>
<dbReference type="InParanoid" id="A0A1B1YU88"/>
<dbReference type="InterPro" id="IPR050353">
    <property type="entry name" value="PyrK_electron_transfer"/>
</dbReference>
<evidence type="ECO:0000259" key="13">
    <source>
        <dbReference type="PROSITE" id="PS51384"/>
    </source>
</evidence>
<feature type="binding site" evidence="11">
    <location>
        <begin position="60"/>
        <end position="63"/>
    </location>
    <ligand>
        <name>FAD</name>
        <dbReference type="ChEBI" id="CHEBI:57692"/>
    </ligand>
</feature>
<dbReference type="InterPro" id="IPR039261">
    <property type="entry name" value="FNR_nucleotide-bd"/>
</dbReference>
<keyword evidence="5 12" id="KW-0479">Metal-binding</keyword>
<dbReference type="PROSITE" id="PS51384">
    <property type="entry name" value="FAD_FR"/>
    <property type="match status" value="1"/>
</dbReference>
<dbReference type="KEGG" id="gbi:PG2T_08875"/>
<keyword evidence="9 12" id="KW-0411">Iron-sulfur</keyword>
<dbReference type="Proteomes" id="UP000092952">
    <property type="component" value="Chromosome"/>
</dbReference>
<dbReference type="SUPFAM" id="SSF52343">
    <property type="entry name" value="Ferredoxin reductase-like, C-terminal NADP-linked domain"/>
    <property type="match status" value="1"/>
</dbReference>
<evidence type="ECO:0000256" key="11">
    <source>
        <dbReference type="PIRSR" id="PIRSR006816-1"/>
    </source>
</evidence>
<comment type="cofactor">
    <cofactor evidence="10">
        <name>[2Fe-2S] cluster</name>
        <dbReference type="ChEBI" id="CHEBI:190135"/>
    </cofactor>
</comment>
<dbReference type="STRING" id="1810504.PG2T_08875"/>
<keyword evidence="2" id="KW-0813">Transport</keyword>
<keyword evidence="7" id="KW-0249">Electron transport</keyword>
<dbReference type="InterPro" id="IPR017938">
    <property type="entry name" value="Riboflavin_synthase-like_b-brl"/>
</dbReference>
<evidence type="ECO:0000256" key="10">
    <source>
        <dbReference type="ARBA" id="ARBA00034078"/>
    </source>
</evidence>
<dbReference type="GO" id="GO:0006221">
    <property type="term" value="P:pyrimidine nucleotide biosynthetic process"/>
    <property type="evidence" value="ECO:0007669"/>
    <property type="project" value="InterPro"/>
</dbReference>
<dbReference type="InterPro" id="IPR017927">
    <property type="entry name" value="FAD-bd_FR_type"/>
</dbReference>
<dbReference type="GO" id="GO:0046872">
    <property type="term" value="F:metal ion binding"/>
    <property type="evidence" value="ECO:0007669"/>
    <property type="project" value="UniProtKB-KW"/>
</dbReference>
<evidence type="ECO:0000256" key="3">
    <source>
        <dbReference type="ARBA" id="ARBA00022630"/>
    </source>
</evidence>
<keyword evidence="6 11" id="KW-0274">FAD</keyword>
<accession>A0A1B1YU88</accession>
<dbReference type="GO" id="GO:0016491">
    <property type="term" value="F:oxidoreductase activity"/>
    <property type="evidence" value="ECO:0007669"/>
    <property type="project" value="InterPro"/>
</dbReference>
<comment type="cofactor">
    <cofactor evidence="12">
        <name>[2Fe-2S] cluster</name>
        <dbReference type="ChEBI" id="CHEBI:190135"/>
    </cofactor>
    <text evidence="12">Binds 1 [2Fe-2S] cluster per subunit.</text>
</comment>
<evidence type="ECO:0000256" key="12">
    <source>
        <dbReference type="PIRSR" id="PIRSR006816-2"/>
    </source>
</evidence>
<dbReference type="CDD" id="cd06218">
    <property type="entry name" value="DHOD_e_trans"/>
    <property type="match status" value="1"/>
</dbReference>
<proteinExistence type="inferred from homology"/>
<organism evidence="14 15">
    <name type="scientific">Immundisolibacter cernigliae</name>
    <dbReference type="NCBI Taxonomy" id="1810504"/>
    <lineage>
        <taxon>Bacteria</taxon>
        <taxon>Pseudomonadati</taxon>
        <taxon>Pseudomonadota</taxon>
        <taxon>Gammaproteobacteria</taxon>
        <taxon>Immundisolibacterales</taxon>
        <taxon>Immundisolibacteraceae</taxon>
        <taxon>Immundisolibacter</taxon>
    </lineage>
</organism>
<evidence type="ECO:0000256" key="9">
    <source>
        <dbReference type="ARBA" id="ARBA00023014"/>
    </source>
</evidence>
<keyword evidence="8 12" id="KW-0408">Iron</keyword>
<feature type="binding site" evidence="12">
    <location>
        <position position="265"/>
    </location>
    <ligand>
        <name>[2Fe-2S] cluster</name>
        <dbReference type="ChEBI" id="CHEBI:190135"/>
    </ligand>
</feature>
<name>A0A1B1YU88_9GAMM</name>
<dbReference type="InterPro" id="IPR019480">
    <property type="entry name" value="Dihydroorotate_DH_Fe-S-bd"/>
</dbReference>
<feature type="binding site" evidence="12">
    <location>
        <position position="281"/>
    </location>
    <ligand>
        <name>[2Fe-2S] cluster</name>
        <dbReference type="ChEBI" id="CHEBI:190135"/>
    </ligand>
</feature>
<reference evidence="15" key="1">
    <citation type="submission" date="2016-03" db="EMBL/GenBank/DDBJ databases">
        <title>Complete genome sequence of Solimmundus cernigliae, representing a novel lineage of polycyclic aromatic hydrocarbon degraders within the Gammaproteobacteria.</title>
        <authorList>
            <person name="Singleton D.R."/>
            <person name="Dickey A.N."/>
            <person name="Scholl E.H."/>
            <person name="Wright F.A."/>
            <person name="Aitken M.D."/>
        </authorList>
    </citation>
    <scope>NUCLEOTIDE SEQUENCE [LARGE SCALE GENOMIC DNA]</scope>
    <source>
        <strain evidence="15">TR3.2</strain>
    </source>
</reference>
<evidence type="ECO:0000256" key="4">
    <source>
        <dbReference type="ARBA" id="ARBA00022714"/>
    </source>
</evidence>
<protein>
    <submittedName>
        <fullName evidence="14">Oxidoreductase</fullName>
    </submittedName>
</protein>
<dbReference type="SUPFAM" id="SSF63380">
    <property type="entry name" value="Riboflavin synthase domain-like"/>
    <property type="match status" value="1"/>
</dbReference>
<dbReference type="RefSeq" id="WP_068804325.1">
    <property type="nucleotide sequence ID" value="NZ_CP014671.1"/>
</dbReference>
<evidence type="ECO:0000256" key="1">
    <source>
        <dbReference type="ARBA" id="ARBA00006422"/>
    </source>
</evidence>
<dbReference type="Gene3D" id="2.40.30.10">
    <property type="entry name" value="Translation factors"/>
    <property type="match status" value="1"/>
</dbReference>
<evidence type="ECO:0000256" key="7">
    <source>
        <dbReference type="ARBA" id="ARBA00022982"/>
    </source>
</evidence>
<evidence type="ECO:0000256" key="8">
    <source>
        <dbReference type="ARBA" id="ARBA00023004"/>
    </source>
</evidence>
<comment type="similarity">
    <text evidence="1">Belongs to the PyrK family.</text>
</comment>
<dbReference type="PANTHER" id="PTHR43513">
    <property type="entry name" value="DIHYDROOROTATE DEHYDROGENASE B (NAD(+)), ELECTRON TRANSFER SUBUNIT"/>
    <property type="match status" value="1"/>
</dbReference>
<evidence type="ECO:0000256" key="6">
    <source>
        <dbReference type="ARBA" id="ARBA00022827"/>
    </source>
</evidence>
<evidence type="ECO:0000313" key="15">
    <source>
        <dbReference type="Proteomes" id="UP000092952"/>
    </source>
</evidence>
<comment type="cofactor">
    <cofactor evidence="11">
        <name>FAD</name>
        <dbReference type="ChEBI" id="CHEBI:57692"/>
    </cofactor>
    <text evidence="11">Binds 1 FAD per subunit.</text>
</comment>
<dbReference type="GO" id="GO:0051537">
    <property type="term" value="F:2 iron, 2 sulfur cluster binding"/>
    <property type="evidence" value="ECO:0007669"/>
    <property type="project" value="UniProtKB-KW"/>
</dbReference>
<feature type="binding site" evidence="12">
    <location>
        <position position="257"/>
    </location>
    <ligand>
        <name>[2Fe-2S] cluster</name>
        <dbReference type="ChEBI" id="CHEBI:190135"/>
    </ligand>
</feature>
<evidence type="ECO:0000256" key="5">
    <source>
        <dbReference type="ARBA" id="ARBA00022723"/>
    </source>
</evidence>
<keyword evidence="3 11" id="KW-0285">Flavoprotein</keyword>
<keyword evidence="4 12" id="KW-0001">2Fe-2S</keyword>
<dbReference type="Gene3D" id="2.10.240.10">
    <property type="entry name" value="Dihydroorotate dehydrogenase, electron transfer subunit"/>
    <property type="match status" value="1"/>
</dbReference>
<gene>
    <name evidence="14" type="ORF">PG2T_08875</name>
</gene>
<dbReference type="Gene3D" id="3.40.50.80">
    <property type="entry name" value="Nucleotide-binding domain of ferredoxin-NADP reductase (FNR) module"/>
    <property type="match status" value="1"/>
</dbReference>
<evidence type="ECO:0000313" key="14">
    <source>
        <dbReference type="EMBL" id="ANX04277.1"/>
    </source>
</evidence>
<dbReference type="GO" id="GO:0050660">
    <property type="term" value="F:flavin adenine dinucleotide binding"/>
    <property type="evidence" value="ECO:0007669"/>
    <property type="project" value="InterPro"/>
</dbReference>
<dbReference type="OrthoDB" id="9796486at2"/>
<feature type="binding site" evidence="11">
    <location>
        <begin position="84"/>
        <end position="85"/>
    </location>
    <ligand>
        <name>FAD</name>
        <dbReference type="ChEBI" id="CHEBI:57692"/>
    </ligand>
</feature>
<dbReference type="InterPro" id="IPR012165">
    <property type="entry name" value="Cyt_c3_hydrogenase_gsu"/>
</dbReference>
<dbReference type="PANTHER" id="PTHR43513:SF3">
    <property type="entry name" value="DIHYDROOROTATE DEHYDROGENASE B (NAD(+)), ELECTRON TRANSFER SUBUNIT-RELATED"/>
    <property type="match status" value="1"/>
</dbReference>
<dbReference type="Pfam" id="PF10418">
    <property type="entry name" value="DHODB_Fe-S_bind"/>
    <property type="match status" value="1"/>
</dbReference>
<feature type="binding site" evidence="12">
    <location>
        <position position="262"/>
    </location>
    <ligand>
        <name>[2Fe-2S] cluster</name>
        <dbReference type="ChEBI" id="CHEBI:190135"/>
    </ligand>
</feature>
<keyword evidence="15" id="KW-1185">Reference proteome</keyword>
<dbReference type="PIRSF" id="PIRSF006816">
    <property type="entry name" value="Cyc3_hyd_g"/>
    <property type="match status" value="1"/>
</dbReference>
<dbReference type="AlphaFoldDB" id="A0A1B1YU88"/>